<gene>
    <name evidence="2" type="ORF">MPPM_1677</name>
</gene>
<feature type="region of interest" description="Disordered" evidence="1">
    <location>
        <begin position="118"/>
        <end position="161"/>
    </location>
</feature>
<dbReference type="Proteomes" id="UP000218288">
    <property type="component" value="Chromosome"/>
</dbReference>
<name>A0A169QVV2_9HYPH</name>
<proteinExistence type="predicted"/>
<evidence type="ECO:0000313" key="3">
    <source>
        <dbReference type="Proteomes" id="UP000218288"/>
    </source>
</evidence>
<dbReference type="RefSeq" id="WP_244573515.1">
    <property type="nucleotide sequence ID" value="NZ_AP014809.1"/>
</dbReference>
<sequence length="161" mass="16943">MAPAPGTADRIDAIHRQGLERRVDDDVPNGTSFQSARTQFRDTQQVTASRLSTETAQALVGCAMNTRIKTTRINSTIAAVVLGIGAISSPALAQNFSTIRGEKPSSFFTDRAAPNAYDDVTTGSIGTVRGRSIDRSAKDGNAELNDRSVPNYGATSGGPAE</sequence>
<feature type="compositionally biased region" description="Basic and acidic residues" evidence="1">
    <location>
        <begin position="131"/>
        <end position="146"/>
    </location>
</feature>
<accession>A0A169QVV2</accession>
<organism evidence="2 3">
    <name type="scientific">Methylorubrum populi</name>
    <dbReference type="NCBI Taxonomy" id="223967"/>
    <lineage>
        <taxon>Bacteria</taxon>
        <taxon>Pseudomonadati</taxon>
        <taxon>Pseudomonadota</taxon>
        <taxon>Alphaproteobacteria</taxon>
        <taxon>Hyphomicrobiales</taxon>
        <taxon>Methylobacteriaceae</taxon>
        <taxon>Methylorubrum</taxon>
    </lineage>
</organism>
<dbReference type="EMBL" id="AP014809">
    <property type="protein sequence ID" value="BAU90282.1"/>
    <property type="molecule type" value="Genomic_DNA"/>
</dbReference>
<protein>
    <submittedName>
        <fullName evidence="2">Uncharacterized protein</fullName>
    </submittedName>
</protein>
<dbReference type="AlphaFoldDB" id="A0A169QVV2"/>
<reference evidence="2 3" key="1">
    <citation type="journal article" date="2016" name="Genome Announc.">
        <title>Complete Genome Sequence of Methylobacterium populi P-1M, Isolated from Pink-Pigmented Household Biofilm.</title>
        <authorList>
            <person name="Morohoshi T."/>
            <person name="Ikeda T."/>
        </authorList>
    </citation>
    <scope>NUCLEOTIDE SEQUENCE [LARGE SCALE GENOMIC DNA]</scope>
    <source>
        <strain evidence="2 3">P-1M</strain>
    </source>
</reference>
<evidence type="ECO:0000256" key="1">
    <source>
        <dbReference type="SAM" id="MobiDB-lite"/>
    </source>
</evidence>
<evidence type="ECO:0000313" key="2">
    <source>
        <dbReference type="EMBL" id="BAU90282.1"/>
    </source>
</evidence>